<evidence type="ECO:0000259" key="1">
    <source>
        <dbReference type="Pfam" id="PF01078"/>
    </source>
</evidence>
<dbReference type="PANTHER" id="PTHR32039:SF7">
    <property type="entry name" value="COMPETENCE PROTEIN COMM"/>
    <property type="match status" value="1"/>
</dbReference>
<reference evidence="2 3" key="1">
    <citation type="submission" date="2016-11" db="EMBL/GenBank/DDBJ databases">
        <authorList>
            <person name="Jaros S."/>
            <person name="Januszkiewicz K."/>
            <person name="Wedrychowicz H."/>
        </authorList>
    </citation>
    <scope>NUCLEOTIDE SEQUENCE [LARGE SCALE GENOMIC DNA]</scope>
    <source>
        <strain evidence="2 3">DSM 3074</strain>
    </source>
</reference>
<gene>
    <name evidence="2" type="ORF">SAMN02745671_02162</name>
</gene>
<dbReference type="GO" id="GO:0005524">
    <property type="term" value="F:ATP binding"/>
    <property type="evidence" value="ECO:0007669"/>
    <property type="project" value="InterPro"/>
</dbReference>
<dbReference type="SUPFAM" id="SSF52540">
    <property type="entry name" value="P-loop containing nucleoside triphosphate hydrolases"/>
    <property type="match status" value="1"/>
</dbReference>
<protein>
    <submittedName>
        <fullName evidence="2">Magnesium chelatase, subunit ChlI</fullName>
    </submittedName>
</protein>
<dbReference type="InterPro" id="IPR000523">
    <property type="entry name" value="Mg_chelatse_chII-like_cat_dom"/>
</dbReference>
<dbReference type="InterPro" id="IPR045006">
    <property type="entry name" value="CHLI-like"/>
</dbReference>
<dbReference type="Gene3D" id="3.30.230.10">
    <property type="match status" value="1"/>
</dbReference>
<evidence type="ECO:0000313" key="3">
    <source>
        <dbReference type="Proteomes" id="UP000191240"/>
    </source>
</evidence>
<name>A0A1M6F881_9FIRM</name>
<dbReference type="OrthoDB" id="9813147at2"/>
<dbReference type="Gene3D" id="3.40.50.300">
    <property type="entry name" value="P-loop containing nucleotide triphosphate hydrolases"/>
    <property type="match status" value="1"/>
</dbReference>
<evidence type="ECO:0000313" key="2">
    <source>
        <dbReference type="EMBL" id="SHI93856.1"/>
    </source>
</evidence>
<dbReference type="RefSeq" id="WP_052212616.1">
    <property type="nucleotide sequence ID" value="NZ_FQYW01000019.1"/>
</dbReference>
<organism evidence="2 3">
    <name type="scientific">Anaerovibrio lipolyticus DSM 3074</name>
    <dbReference type="NCBI Taxonomy" id="1120997"/>
    <lineage>
        <taxon>Bacteria</taxon>
        <taxon>Bacillati</taxon>
        <taxon>Bacillota</taxon>
        <taxon>Negativicutes</taxon>
        <taxon>Selenomonadales</taxon>
        <taxon>Selenomonadaceae</taxon>
        <taxon>Anaerovibrio</taxon>
    </lineage>
</organism>
<dbReference type="EMBL" id="FQYW01000019">
    <property type="protein sequence ID" value="SHI93856.1"/>
    <property type="molecule type" value="Genomic_DNA"/>
</dbReference>
<dbReference type="InterPro" id="IPR027417">
    <property type="entry name" value="P-loop_NTPase"/>
</dbReference>
<feature type="domain" description="Magnesium chelatase ChlI-like catalytic" evidence="1">
    <location>
        <begin position="192"/>
        <end position="233"/>
    </location>
</feature>
<dbReference type="Pfam" id="PF01078">
    <property type="entry name" value="Mg_chelatase"/>
    <property type="match status" value="1"/>
</dbReference>
<dbReference type="Proteomes" id="UP000191240">
    <property type="component" value="Unassembled WGS sequence"/>
</dbReference>
<proteinExistence type="predicted"/>
<accession>A0A1M6F881</accession>
<sequence>MFAKCCGATTLGVDGQIIDVEVDVANGLPGVEMIGLPDTMVREVKERVRTAVKNSGIKVMPQKVTINLAPAGIRKDSPGLDLPIAMAMMAAYGIITQESIEGNLFSGELSLEGQVRGVAGILPMAIKTKEMGFKGFFVAGENVNEALLVDGLAVYRVETLQGLIDYLNGKAVWEQSIPTEDEQEAKEEVEEDFADVQGQFVAKRAFEIAAAGGHNILLVGSPGAGKLSHPHRLSNF</sequence>
<dbReference type="InterPro" id="IPR020568">
    <property type="entry name" value="Ribosomal_Su5_D2-typ_SF"/>
</dbReference>
<dbReference type="PANTHER" id="PTHR32039">
    <property type="entry name" value="MAGNESIUM-CHELATASE SUBUNIT CHLI"/>
    <property type="match status" value="1"/>
</dbReference>
<dbReference type="SUPFAM" id="SSF54211">
    <property type="entry name" value="Ribosomal protein S5 domain 2-like"/>
    <property type="match status" value="1"/>
</dbReference>
<dbReference type="Pfam" id="PF13541">
    <property type="entry name" value="ChlI"/>
    <property type="match status" value="1"/>
</dbReference>
<dbReference type="AlphaFoldDB" id="A0A1M6F881"/>
<dbReference type="InterPro" id="IPR014721">
    <property type="entry name" value="Ribsml_uS5_D2-typ_fold_subgr"/>
</dbReference>